<organism evidence="5 6">
    <name type="scientific">Lactonifactor longoviformis DSM 17459</name>
    <dbReference type="NCBI Taxonomy" id="1122155"/>
    <lineage>
        <taxon>Bacteria</taxon>
        <taxon>Bacillati</taxon>
        <taxon>Bacillota</taxon>
        <taxon>Clostridia</taxon>
        <taxon>Eubacteriales</taxon>
        <taxon>Clostridiaceae</taxon>
        <taxon>Lactonifactor</taxon>
    </lineage>
</organism>
<dbReference type="Proteomes" id="UP000184245">
    <property type="component" value="Unassembled WGS sequence"/>
</dbReference>
<dbReference type="InterPro" id="IPR017896">
    <property type="entry name" value="4Fe4S_Fe-S-bd"/>
</dbReference>
<dbReference type="AlphaFoldDB" id="A0A1M4SWM5"/>
<keyword evidence="3" id="KW-0411">Iron-sulfur</keyword>
<dbReference type="InterPro" id="IPR017900">
    <property type="entry name" value="4Fe4S_Fe_S_CS"/>
</dbReference>
<keyword evidence="2" id="KW-0408">Iron</keyword>
<feature type="domain" description="4Fe-4S ferredoxin-type" evidence="4">
    <location>
        <begin position="41"/>
        <end position="70"/>
    </location>
</feature>
<evidence type="ECO:0000259" key="4">
    <source>
        <dbReference type="PROSITE" id="PS51379"/>
    </source>
</evidence>
<evidence type="ECO:0000256" key="1">
    <source>
        <dbReference type="ARBA" id="ARBA00022723"/>
    </source>
</evidence>
<evidence type="ECO:0000256" key="3">
    <source>
        <dbReference type="ARBA" id="ARBA00023014"/>
    </source>
</evidence>
<reference evidence="5 6" key="1">
    <citation type="submission" date="2016-11" db="EMBL/GenBank/DDBJ databases">
        <authorList>
            <person name="Jaros S."/>
            <person name="Januszkiewicz K."/>
            <person name="Wedrychowicz H."/>
        </authorList>
    </citation>
    <scope>NUCLEOTIDE SEQUENCE [LARGE SCALE GENOMIC DNA]</scope>
    <source>
        <strain evidence="5 6">DSM 17459</strain>
    </source>
</reference>
<dbReference type="PANTHER" id="PTHR43122:SF1">
    <property type="entry name" value="IRON-SULFUR-BINDING PROTEIN"/>
    <property type="match status" value="1"/>
</dbReference>
<dbReference type="Gene3D" id="3.30.70.20">
    <property type="match status" value="1"/>
</dbReference>
<dbReference type="OrthoDB" id="9810688at2"/>
<dbReference type="GO" id="GO:0046872">
    <property type="term" value="F:metal ion binding"/>
    <property type="evidence" value="ECO:0007669"/>
    <property type="project" value="UniProtKB-KW"/>
</dbReference>
<keyword evidence="1" id="KW-0479">Metal-binding</keyword>
<dbReference type="RefSeq" id="WP_072848464.1">
    <property type="nucleotide sequence ID" value="NZ_FQVI01000001.1"/>
</dbReference>
<evidence type="ECO:0000313" key="6">
    <source>
        <dbReference type="Proteomes" id="UP000184245"/>
    </source>
</evidence>
<feature type="domain" description="4Fe-4S ferredoxin-type" evidence="4">
    <location>
        <begin position="5"/>
        <end position="34"/>
    </location>
</feature>
<dbReference type="Pfam" id="PF12838">
    <property type="entry name" value="Fer4_7"/>
    <property type="match status" value="1"/>
</dbReference>
<dbReference type="GO" id="GO:0051536">
    <property type="term" value="F:iron-sulfur cluster binding"/>
    <property type="evidence" value="ECO:0007669"/>
    <property type="project" value="UniProtKB-KW"/>
</dbReference>
<proteinExistence type="predicted"/>
<dbReference type="EMBL" id="FQVI01000001">
    <property type="protein sequence ID" value="SHE36591.1"/>
    <property type="molecule type" value="Genomic_DNA"/>
</dbReference>
<evidence type="ECO:0000256" key="2">
    <source>
        <dbReference type="ARBA" id="ARBA00023004"/>
    </source>
</evidence>
<sequence>MAKKKMITIDSAHCKACQYCVDACPKEALVLRREMNTAGYTYVQVDKEKCIGCGSCYIVCPDYVFTVMEEEGA</sequence>
<evidence type="ECO:0000313" key="5">
    <source>
        <dbReference type="EMBL" id="SHE36591.1"/>
    </source>
</evidence>
<name>A0A1M4SWM5_9CLOT</name>
<dbReference type="PANTHER" id="PTHR43122">
    <property type="entry name" value="FERREDOXIN SUBUNIT OF PYRUVATE:FLAVODOXIN OXIDOREDUCTASE-RELATED"/>
    <property type="match status" value="1"/>
</dbReference>
<gene>
    <name evidence="5" type="ORF">SAMN02745158_00300</name>
</gene>
<dbReference type="PROSITE" id="PS51379">
    <property type="entry name" value="4FE4S_FER_2"/>
    <property type="match status" value="2"/>
</dbReference>
<dbReference type="SUPFAM" id="SSF54862">
    <property type="entry name" value="4Fe-4S ferredoxins"/>
    <property type="match status" value="1"/>
</dbReference>
<accession>A0A1M4SWM5</accession>
<dbReference type="PROSITE" id="PS00198">
    <property type="entry name" value="4FE4S_FER_1"/>
    <property type="match status" value="1"/>
</dbReference>
<keyword evidence="6" id="KW-1185">Reference proteome</keyword>
<dbReference type="Gene3D" id="3.30.70.3270">
    <property type="match status" value="1"/>
</dbReference>
<protein>
    <submittedName>
        <fullName evidence="5">2-oxoglutarate ferredoxin oxidoreductase subunit delta</fullName>
    </submittedName>
</protein>
<dbReference type="STRING" id="1122155.SAMN02745158_00300"/>